<dbReference type="AlphaFoldDB" id="F8AKP2"/>
<organism evidence="2 3">
    <name type="scientific">Methanothermococcus okinawensis (strain DSM 14208 / JCM 11175 / IH1)</name>
    <dbReference type="NCBI Taxonomy" id="647113"/>
    <lineage>
        <taxon>Archaea</taxon>
        <taxon>Methanobacteriati</taxon>
        <taxon>Methanobacteriota</taxon>
        <taxon>Methanomada group</taxon>
        <taxon>Methanococci</taxon>
        <taxon>Methanococcales</taxon>
        <taxon>Methanococcaceae</taxon>
        <taxon>Methanothermococcus</taxon>
    </lineage>
</organism>
<sequence>MKGAPILIGIFICLVVFCGCVYTIVIMKTEMQ</sequence>
<keyword evidence="1" id="KW-1133">Transmembrane helix</keyword>
<gene>
    <name evidence="2" type="ordered locus">Metok_0388</name>
</gene>
<dbReference type="KEGG" id="mok:Metok_0388"/>
<dbReference type="HOGENOM" id="CLU_3387478_0_0_2"/>
<dbReference type="EMBL" id="CP002792">
    <property type="protein sequence ID" value="AEH06375.1"/>
    <property type="molecule type" value="Genomic_DNA"/>
</dbReference>
<name>F8AKP2_METOI</name>
<protein>
    <submittedName>
        <fullName evidence="2">Uncharacterized protein</fullName>
    </submittedName>
</protein>
<dbReference type="STRING" id="647113.Metok_0388"/>
<keyword evidence="1" id="KW-0812">Transmembrane</keyword>
<feature type="transmembrane region" description="Helical" evidence="1">
    <location>
        <begin position="6"/>
        <end position="27"/>
    </location>
</feature>
<evidence type="ECO:0000313" key="3">
    <source>
        <dbReference type="Proteomes" id="UP000009296"/>
    </source>
</evidence>
<keyword evidence="1" id="KW-0472">Membrane</keyword>
<keyword evidence="3" id="KW-1185">Reference proteome</keyword>
<proteinExistence type="predicted"/>
<dbReference type="PROSITE" id="PS51257">
    <property type="entry name" value="PROKAR_LIPOPROTEIN"/>
    <property type="match status" value="1"/>
</dbReference>
<reference evidence="2" key="1">
    <citation type="submission" date="2011-05" db="EMBL/GenBank/DDBJ databases">
        <title>Complete sequence of chromosome of Methanothermococcus okinawensis IH1.</title>
        <authorList>
            <consortium name="US DOE Joint Genome Institute"/>
            <person name="Lucas S."/>
            <person name="Han J."/>
            <person name="Lapidus A."/>
            <person name="Cheng J.-F."/>
            <person name="Goodwin L."/>
            <person name="Pitluck S."/>
            <person name="Peters L."/>
            <person name="Mikhailova N."/>
            <person name="Held B."/>
            <person name="Han C."/>
            <person name="Tapia R."/>
            <person name="Land M."/>
            <person name="Hauser L."/>
            <person name="Kyrpides N."/>
            <person name="Ivanova N."/>
            <person name="Pagani I."/>
            <person name="Sieprawska-Lupa M."/>
            <person name="Takai K."/>
            <person name="Miyazaki J."/>
            <person name="Whitman W."/>
            <person name="Woyke T."/>
        </authorList>
    </citation>
    <scope>NUCLEOTIDE SEQUENCE [LARGE SCALE GENOMIC DNA]</scope>
    <source>
        <strain evidence="2">IH1</strain>
    </source>
</reference>
<evidence type="ECO:0000256" key="1">
    <source>
        <dbReference type="SAM" id="Phobius"/>
    </source>
</evidence>
<accession>F8AKP2</accession>
<dbReference type="Proteomes" id="UP000009296">
    <property type="component" value="Chromosome"/>
</dbReference>
<evidence type="ECO:0000313" key="2">
    <source>
        <dbReference type="EMBL" id="AEH06375.1"/>
    </source>
</evidence>